<dbReference type="InterPro" id="IPR052355">
    <property type="entry name" value="CENP-V-like"/>
</dbReference>
<dbReference type="Gene3D" id="2.170.150.70">
    <property type="match status" value="1"/>
</dbReference>
<dbReference type="OrthoDB" id="9805575at2"/>
<dbReference type="PROSITE" id="PS51891">
    <property type="entry name" value="CENP_V_GFA"/>
    <property type="match status" value="1"/>
</dbReference>
<evidence type="ECO:0000256" key="3">
    <source>
        <dbReference type="ARBA" id="ARBA00022833"/>
    </source>
</evidence>
<sequence length="134" mass="14753">MKKTYHGSCHCQAVRFVCSIDLDAGTSKCNCSFCGKLRFWKAFIGGDALQILAGADNLTQYQFGSKTITHSFCRTCGVKPFGQGNLEVMGGPFYAVNLSVLDDLSLEELLAAPLEYQDGLHDNWEEAPAEIRHL</sequence>
<dbReference type="SUPFAM" id="SSF51316">
    <property type="entry name" value="Mss4-like"/>
    <property type="match status" value="1"/>
</dbReference>
<dbReference type="PANTHER" id="PTHR28620:SF1">
    <property type="entry name" value="CENP-V_GFA DOMAIN-CONTAINING PROTEIN"/>
    <property type="match status" value="1"/>
</dbReference>
<dbReference type="AlphaFoldDB" id="A0A2S9JE16"/>
<reference evidence="5 6" key="1">
    <citation type="submission" date="2018-02" db="EMBL/GenBank/DDBJ databases">
        <title>The draft genome of Phyllobacterium myrsinacearum DSM5892.</title>
        <authorList>
            <person name="Li L."/>
            <person name="Liu L."/>
            <person name="Zhang X."/>
            <person name="Wang T."/>
        </authorList>
    </citation>
    <scope>NUCLEOTIDE SEQUENCE [LARGE SCALE GENOMIC DNA]</scope>
    <source>
        <strain evidence="5 6">DSM 5892</strain>
    </source>
</reference>
<organism evidence="5 6">
    <name type="scientific">Phyllobacterium myrsinacearum</name>
    <dbReference type="NCBI Taxonomy" id="28101"/>
    <lineage>
        <taxon>Bacteria</taxon>
        <taxon>Pseudomonadati</taxon>
        <taxon>Pseudomonadota</taxon>
        <taxon>Alphaproteobacteria</taxon>
        <taxon>Hyphomicrobiales</taxon>
        <taxon>Phyllobacteriaceae</taxon>
        <taxon>Phyllobacterium</taxon>
    </lineage>
</organism>
<name>A0A2S9JE16_9HYPH</name>
<dbReference type="Pfam" id="PF04828">
    <property type="entry name" value="GFA"/>
    <property type="match status" value="1"/>
</dbReference>
<feature type="domain" description="CENP-V/GFA" evidence="4">
    <location>
        <begin position="5"/>
        <end position="125"/>
    </location>
</feature>
<gene>
    <name evidence="5" type="ORF">C5750_20065</name>
</gene>
<dbReference type="EMBL" id="PVBT01000006">
    <property type="protein sequence ID" value="PRD51131.1"/>
    <property type="molecule type" value="Genomic_DNA"/>
</dbReference>
<keyword evidence="2" id="KW-0479">Metal-binding</keyword>
<keyword evidence="6" id="KW-1185">Reference proteome</keyword>
<dbReference type="PANTHER" id="PTHR28620">
    <property type="entry name" value="CENTROMERE PROTEIN V"/>
    <property type="match status" value="1"/>
</dbReference>
<dbReference type="GO" id="GO:0046872">
    <property type="term" value="F:metal ion binding"/>
    <property type="evidence" value="ECO:0007669"/>
    <property type="project" value="UniProtKB-KW"/>
</dbReference>
<accession>A0A2S9JE16</accession>
<comment type="similarity">
    <text evidence="1">Belongs to the Gfa family.</text>
</comment>
<evidence type="ECO:0000259" key="4">
    <source>
        <dbReference type="PROSITE" id="PS51891"/>
    </source>
</evidence>
<keyword evidence="3" id="KW-0862">Zinc</keyword>
<comment type="caution">
    <text evidence="5">The sequence shown here is derived from an EMBL/GenBank/DDBJ whole genome shotgun (WGS) entry which is preliminary data.</text>
</comment>
<dbReference type="GO" id="GO:0016846">
    <property type="term" value="F:carbon-sulfur lyase activity"/>
    <property type="evidence" value="ECO:0007669"/>
    <property type="project" value="InterPro"/>
</dbReference>
<dbReference type="Proteomes" id="UP000238563">
    <property type="component" value="Unassembled WGS sequence"/>
</dbReference>
<proteinExistence type="inferred from homology"/>
<dbReference type="InterPro" id="IPR006913">
    <property type="entry name" value="CENP-V/GFA"/>
</dbReference>
<evidence type="ECO:0000313" key="6">
    <source>
        <dbReference type="Proteomes" id="UP000238563"/>
    </source>
</evidence>
<dbReference type="InterPro" id="IPR011057">
    <property type="entry name" value="Mss4-like_sf"/>
</dbReference>
<dbReference type="RefSeq" id="WP_105736021.1">
    <property type="nucleotide sequence ID" value="NZ_PVBT01000006.1"/>
</dbReference>
<evidence type="ECO:0000256" key="2">
    <source>
        <dbReference type="ARBA" id="ARBA00022723"/>
    </source>
</evidence>
<evidence type="ECO:0000313" key="5">
    <source>
        <dbReference type="EMBL" id="PRD51131.1"/>
    </source>
</evidence>
<evidence type="ECO:0000256" key="1">
    <source>
        <dbReference type="ARBA" id="ARBA00005495"/>
    </source>
</evidence>
<protein>
    <submittedName>
        <fullName evidence="5">Aldehyde-activating protein</fullName>
    </submittedName>
</protein>